<dbReference type="AlphaFoldDB" id="A0AAV4EU51"/>
<sequence length="160" mass="17326">MLCLKSINGKAPSHLWSPDRRQRRQVSNSSSGTPKAGTATYQNSFISEKKENASPTSHSKSVVSSHGKQNVRLRDLVNIRSSAPCEDRNSHGEEPGKSVGVQLSQEVKVMTADGNQSTAALREDGNVGKMKRTQGKGTGKFVSVIYPEVTTDNPAECKQQ</sequence>
<dbReference type="EMBL" id="BMAT01010974">
    <property type="protein sequence ID" value="GFR64150.1"/>
    <property type="molecule type" value="Genomic_DNA"/>
</dbReference>
<evidence type="ECO:0000313" key="2">
    <source>
        <dbReference type="EMBL" id="GFR64150.1"/>
    </source>
</evidence>
<evidence type="ECO:0000256" key="1">
    <source>
        <dbReference type="SAM" id="MobiDB-lite"/>
    </source>
</evidence>
<feature type="compositionally biased region" description="Basic and acidic residues" evidence="1">
    <location>
        <begin position="85"/>
        <end position="96"/>
    </location>
</feature>
<gene>
    <name evidence="2" type="ORF">ElyMa_005498700</name>
</gene>
<reference evidence="2 3" key="1">
    <citation type="journal article" date="2021" name="Elife">
        <title>Chloroplast acquisition without the gene transfer in kleptoplastic sea slugs, Plakobranchus ocellatus.</title>
        <authorList>
            <person name="Maeda T."/>
            <person name="Takahashi S."/>
            <person name="Yoshida T."/>
            <person name="Shimamura S."/>
            <person name="Takaki Y."/>
            <person name="Nagai Y."/>
            <person name="Toyoda A."/>
            <person name="Suzuki Y."/>
            <person name="Arimoto A."/>
            <person name="Ishii H."/>
            <person name="Satoh N."/>
            <person name="Nishiyama T."/>
            <person name="Hasebe M."/>
            <person name="Maruyama T."/>
            <person name="Minagawa J."/>
            <person name="Obokata J."/>
            <person name="Shigenobu S."/>
        </authorList>
    </citation>
    <scope>NUCLEOTIDE SEQUENCE [LARGE SCALE GENOMIC DNA]</scope>
</reference>
<protein>
    <submittedName>
        <fullName evidence="2">Uncharacterized protein</fullName>
    </submittedName>
</protein>
<accession>A0AAV4EU51</accession>
<evidence type="ECO:0000313" key="3">
    <source>
        <dbReference type="Proteomes" id="UP000762676"/>
    </source>
</evidence>
<comment type="caution">
    <text evidence="2">The sequence shown here is derived from an EMBL/GenBank/DDBJ whole genome shotgun (WGS) entry which is preliminary data.</text>
</comment>
<proteinExistence type="predicted"/>
<dbReference type="Proteomes" id="UP000762676">
    <property type="component" value="Unassembled WGS sequence"/>
</dbReference>
<feature type="region of interest" description="Disordered" evidence="1">
    <location>
        <begin position="1"/>
        <end position="100"/>
    </location>
</feature>
<feature type="compositionally biased region" description="Low complexity" evidence="1">
    <location>
        <begin position="57"/>
        <end position="68"/>
    </location>
</feature>
<keyword evidence="3" id="KW-1185">Reference proteome</keyword>
<organism evidence="2 3">
    <name type="scientific">Elysia marginata</name>
    <dbReference type="NCBI Taxonomy" id="1093978"/>
    <lineage>
        <taxon>Eukaryota</taxon>
        <taxon>Metazoa</taxon>
        <taxon>Spiralia</taxon>
        <taxon>Lophotrochozoa</taxon>
        <taxon>Mollusca</taxon>
        <taxon>Gastropoda</taxon>
        <taxon>Heterobranchia</taxon>
        <taxon>Euthyneura</taxon>
        <taxon>Panpulmonata</taxon>
        <taxon>Sacoglossa</taxon>
        <taxon>Placobranchoidea</taxon>
        <taxon>Plakobranchidae</taxon>
        <taxon>Elysia</taxon>
    </lineage>
</organism>
<name>A0AAV4EU51_9GAST</name>